<dbReference type="HAMAP" id="MF_00371">
    <property type="entry name" value="Ribosomal_eS27"/>
    <property type="match status" value="1"/>
</dbReference>
<dbReference type="InterPro" id="IPR000592">
    <property type="entry name" value="Ribosomal_eS27"/>
</dbReference>
<evidence type="ECO:0000256" key="3">
    <source>
        <dbReference type="ARBA" id="ARBA00022980"/>
    </source>
</evidence>
<sequence>MNEESHFVKVKCEDCENEQVIFNKASTEIKCSICGRTLVVPTGGRAEIKSQVVEEID</sequence>
<feature type="zinc finger region" description="C4-type" evidence="5">
    <location>
        <begin position="12"/>
        <end position="34"/>
    </location>
</feature>
<evidence type="ECO:0000256" key="5">
    <source>
        <dbReference type="HAMAP-Rule" id="MF_00371"/>
    </source>
</evidence>
<dbReference type="InterPro" id="IPR011332">
    <property type="entry name" value="Ribosomal_zn-bd"/>
</dbReference>
<evidence type="ECO:0000256" key="4">
    <source>
        <dbReference type="ARBA" id="ARBA00023274"/>
    </source>
</evidence>
<evidence type="ECO:0000313" key="6">
    <source>
        <dbReference type="EMBL" id="OKY78586.1"/>
    </source>
</evidence>
<evidence type="ECO:0000256" key="2">
    <source>
        <dbReference type="ARBA" id="ARBA00022833"/>
    </source>
</evidence>
<comment type="caution">
    <text evidence="6">The sequence shown here is derived from an EMBL/GenBank/DDBJ whole genome shotgun (WGS) entry which is preliminary data.</text>
</comment>
<dbReference type="GO" id="GO:0006412">
    <property type="term" value="P:translation"/>
    <property type="evidence" value="ECO:0007669"/>
    <property type="project" value="UniProtKB-UniRule"/>
</dbReference>
<accession>A0A1Q6DW63</accession>
<dbReference type="FunCoup" id="A0A1Q6DW63">
    <property type="interactions" value="116"/>
</dbReference>
<comment type="subunit">
    <text evidence="5">Part of the 30S ribosomal subunit.</text>
</comment>
<dbReference type="Pfam" id="PF01667">
    <property type="entry name" value="Ribosomal_S27e"/>
    <property type="match status" value="1"/>
</dbReference>
<dbReference type="STRING" id="1903181.BTN85_1083"/>
<keyword evidence="7" id="KW-1185">Reference proteome</keyword>
<gene>
    <name evidence="5" type="primary">rps27e</name>
    <name evidence="6" type="ORF">BTN85_1083</name>
</gene>
<proteinExistence type="inferred from homology"/>
<keyword evidence="2 5" id="KW-0862">Zinc</keyword>
<feature type="binding site" evidence="5">
    <location>
        <position position="34"/>
    </location>
    <ligand>
        <name>Zn(2+)</name>
        <dbReference type="ChEBI" id="CHEBI:29105"/>
    </ligand>
</feature>
<keyword evidence="5" id="KW-0863">Zinc-finger</keyword>
<protein>
    <recommendedName>
        <fullName evidence="5">Small ribosomal subunit protein eS27</fullName>
    </recommendedName>
</protein>
<dbReference type="Gene3D" id="2.20.25.100">
    <property type="entry name" value="Zn-binding ribosomal proteins"/>
    <property type="match status" value="1"/>
</dbReference>
<keyword evidence="3 5" id="KW-0689">Ribosomal protein</keyword>
<dbReference type="GO" id="GO:1990904">
    <property type="term" value="C:ribonucleoprotein complex"/>
    <property type="evidence" value="ECO:0007669"/>
    <property type="project" value="UniProtKB-KW"/>
</dbReference>
<keyword evidence="4 5" id="KW-0687">Ribonucleoprotein</keyword>
<organism evidence="6 7">
    <name type="scientific">Methanohalarchaeum thermophilum</name>
    <dbReference type="NCBI Taxonomy" id="1903181"/>
    <lineage>
        <taxon>Archaea</taxon>
        <taxon>Methanobacteriati</taxon>
        <taxon>Methanobacteriota</taxon>
        <taxon>Methanonatronarchaeia</taxon>
        <taxon>Methanonatronarchaeales</taxon>
        <taxon>Methanonatronarchaeaceae</taxon>
        <taxon>Candidatus Methanohalarchaeum</taxon>
    </lineage>
</organism>
<name>A0A1Q6DW63_METT1</name>
<comment type="cofactor">
    <cofactor evidence="5">
        <name>Zn(2+)</name>
        <dbReference type="ChEBI" id="CHEBI:29105"/>
    </cofactor>
    <text evidence="5">Binds 1 zinc ion per subunit.</text>
</comment>
<dbReference type="InterPro" id="IPR023407">
    <property type="entry name" value="Ribosomal_eS27_Zn-bd_dom_sf"/>
</dbReference>
<evidence type="ECO:0000256" key="1">
    <source>
        <dbReference type="ARBA" id="ARBA00010919"/>
    </source>
</evidence>
<feature type="binding site" evidence="5">
    <location>
        <position position="31"/>
    </location>
    <ligand>
        <name>Zn(2+)</name>
        <dbReference type="ChEBI" id="CHEBI:29105"/>
    </ligand>
</feature>
<dbReference type="Proteomes" id="UP000185744">
    <property type="component" value="Unassembled WGS sequence"/>
</dbReference>
<feature type="binding site" evidence="5">
    <location>
        <position position="12"/>
    </location>
    <ligand>
        <name>Zn(2+)</name>
        <dbReference type="ChEBI" id="CHEBI:29105"/>
    </ligand>
</feature>
<keyword evidence="5" id="KW-0479">Metal-binding</keyword>
<dbReference type="AlphaFoldDB" id="A0A1Q6DW63"/>
<dbReference type="GO" id="GO:0008270">
    <property type="term" value="F:zinc ion binding"/>
    <property type="evidence" value="ECO:0007669"/>
    <property type="project" value="UniProtKB-UniRule"/>
</dbReference>
<reference evidence="6" key="1">
    <citation type="submission" date="2016-12" db="EMBL/GenBank/DDBJ databases">
        <title>Discovery of methanogenic haloarchaea.</title>
        <authorList>
            <person name="Sorokin D.Y."/>
            <person name="Makarova K.S."/>
            <person name="Abbas B."/>
            <person name="Ferrer M."/>
            <person name="Golyshin P.N."/>
        </authorList>
    </citation>
    <scope>NUCLEOTIDE SEQUENCE [LARGE SCALE GENOMIC DNA]</scope>
    <source>
        <strain evidence="6">HMET1</strain>
    </source>
</reference>
<dbReference type="SUPFAM" id="SSF57829">
    <property type="entry name" value="Zn-binding ribosomal proteins"/>
    <property type="match status" value="1"/>
</dbReference>
<dbReference type="EMBL" id="MSDW01000001">
    <property type="protein sequence ID" value="OKY78586.1"/>
    <property type="molecule type" value="Genomic_DNA"/>
</dbReference>
<evidence type="ECO:0000313" key="7">
    <source>
        <dbReference type="Proteomes" id="UP000185744"/>
    </source>
</evidence>
<dbReference type="NCBIfam" id="NF001629">
    <property type="entry name" value="PRK00415.1"/>
    <property type="match status" value="1"/>
</dbReference>
<comment type="similarity">
    <text evidence="1 5">Belongs to the eukaryotic ribosomal protein eS27 family.</text>
</comment>
<dbReference type="GO" id="GO:0003735">
    <property type="term" value="F:structural constituent of ribosome"/>
    <property type="evidence" value="ECO:0007669"/>
    <property type="project" value="InterPro"/>
</dbReference>
<dbReference type="GO" id="GO:0005840">
    <property type="term" value="C:ribosome"/>
    <property type="evidence" value="ECO:0007669"/>
    <property type="project" value="UniProtKB-KW"/>
</dbReference>
<dbReference type="InParanoid" id="A0A1Q6DW63"/>
<feature type="binding site" evidence="5">
    <location>
        <position position="15"/>
    </location>
    <ligand>
        <name>Zn(2+)</name>
        <dbReference type="ChEBI" id="CHEBI:29105"/>
    </ligand>
</feature>